<dbReference type="GO" id="GO:0042545">
    <property type="term" value="P:cell wall modification"/>
    <property type="evidence" value="ECO:0007669"/>
    <property type="project" value="InterPro"/>
</dbReference>
<feature type="domain" description="Bacterial Ig-like" evidence="8">
    <location>
        <begin position="862"/>
        <end position="916"/>
    </location>
</feature>
<keyword evidence="6" id="KW-0732">Signal</keyword>
<evidence type="ECO:0008006" key="11">
    <source>
        <dbReference type="Google" id="ProtNLM"/>
    </source>
</evidence>
<evidence type="ECO:0000256" key="5">
    <source>
        <dbReference type="SAM" id="MobiDB-lite"/>
    </source>
</evidence>
<dbReference type="PROSITE" id="PS00503">
    <property type="entry name" value="PECTINESTERASE_2"/>
    <property type="match status" value="1"/>
</dbReference>
<dbReference type="EMBL" id="RZUI01000020">
    <property type="protein sequence ID" value="KAA8827335.1"/>
    <property type="molecule type" value="Genomic_DNA"/>
</dbReference>
<dbReference type="InterPro" id="IPR011050">
    <property type="entry name" value="Pectin_lyase_fold/virulence"/>
</dbReference>
<organism evidence="9 10">
    <name type="scientific">Bifidobacterium tissieri</name>
    <dbReference type="NCBI Taxonomy" id="1630162"/>
    <lineage>
        <taxon>Bacteria</taxon>
        <taxon>Bacillati</taxon>
        <taxon>Actinomycetota</taxon>
        <taxon>Actinomycetes</taxon>
        <taxon>Bifidobacteriales</taxon>
        <taxon>Bifidobacteriaceae</taxon>
        <taxon>Bifidobacterium</taxon>
    </lineage>
</organism>
<keyword evidence="3" id="KW-0063">Aspartyl esterase</keyword>
<feature type="signal peptide" evidence="6">
    <location>
        <begin position="1"/>
        <end position="30"/>
    </location>
</feature>
<feature type="domain" description="Pectinesterase catalytic" evidence="7">
    <location>
        <begin position="378"/>
        <end position="615"/>
    </location>
</feature>
<keyword evidence="2" id="KW-0378">Hydrolase</keyword>
<reference evidence="9 10" key="1">
    <citation type="journal article" date="2019" name="Syst. Appl. Microbiol.">
        <title>Characterization of Bifidobacterium species in feaces of the Egyptian fruit bat: Description of B. vespertilionis sp. nov. and B. rousetti sp. nov.</title>
        <authorList>
            <person name="Modesto M."/>
            <person name="Satti M."/>
            <person name="Watanabe K."/>
            <person name="Puglisi E."/>
            <person name="Morelli L."/>
            <person name="Huang C.-H."/>
            <person name="Liou J.-S."/>
            <person name="Miyashita M."/>
            <person name="Tamura T."/>
            <person name="Saito S."/>
            <person name="Mori K."/>
            <person name="Huang L."/>
            <person name="Sciavilla P."/>
            <person name="Sandri C."/>
            <person name="Spiezio C."/>
            <person name="Vitali F."/>
            <person name="Cavalieri D."/>
            <person name="Perpetuini G."/>
            <person name="Tofalo R."/>
            <person name="Bonetti A."/>
            <person name="Arita M."/>
            <person name="Mattarelli P."/>
        </authorList>
    </citation>
    <scope>NUCLEOTIDE SEQUENCE [LARGE SCALE GENOMIC DNA]</scope>
    <source>
        <strain evidence="9 10">RST7</strain>
    </source>
</reference>
<dbReference type="SUPFAM" id="SSF51126">
    <property type="entry name" value="Pectin lyase-like"/>
    <property type="match status" value="1"/>
</dbReference>
<dbReference type="InterPro" id="IPR033131">
    <property type="entry name" value="Pectinesterase_Asp_AS"/>
</dbReference>
<dbReference type="PANTHER" id="PTHR31321">
    <property type="entry name" value="ACYL-COA THIOESTER HYDROLASE YBHC-RELATED"/>
    <property type="match status" value="1"/>
</dbReference>
<dbReference type="InterPro" id="IPR000070">
    <property type="entry name" value="Pectinesterase_cat"/>
</dbReference>
<dbReference type="Proteomes" id="UP000412028">
    <property type="component" value="Unassembled WGS sequence"/>
</dbReference>
<dbReference type="Pfam" id="PF07532">
    <property type="entry name" value="Big_4"/>
    <property type="match status" value="2"/>
</dbReference>
<comment type="similarity">
    <text evidence="1">Belongs to the pectinesterase family.</text>
</comment>
<dbReference type="InterPro" id="IPR011081">
    <property type="entry name" value="Big_4"/>
</dbReference>
<feature type="compositionally biased region" description="Low complexity" evidence="5">
    <location>
        <begin position="31"/>
        <end position="46"/>
    </location>
</feature>
<evidence type="ECO:0000259" key="7">
    <source>
        <dbReference type="Pfam" id="PF01095"/>
    </source>
</evidence>
<dbReference type="Pfam" id="PF01095">
    <property type="entry name" value="Pectinesterase"/>
    <property type="match status" value="1"/>
</dbReference>
<protein>
    <recommendedName>
        <fullName evidence="11">Pectinesterase</fullName>
    </recommendedName>
</protein>
<evidence type="ECO:0000313" key="10">
    <source>
        <dbReference type="Proteomes" id="UP000412028"/>
    </source>
</evidence>
<evidence type="ECO:0000256" key="6">
    <source>
        <dbReference type="SAM" id="SignalP"/>
    </source>
</evidence>
<evidence type="ECO:0000259" key="8">
    <source>
        <dbReference type="Pfam" id="PF07532"/>
    </source>
</evidence>
<feature type="compositionally biased region" description="Low complexity" evidence="5">
    <location>
        <begin position="757"/>
        <end position="766"/>
    </location>
</feature>
<feature type="compositionally biased region" description="Polar residues" evidence="5">
    <location>
        <begin position="47"/>
        <end position="66"/>
    </location>
</feature>
<gene>
    <name evidence="9" type="ORF">EMO89_10945</name>
</gene>
<dbReference type="InterPro" id="IPR013207">
    <property type="entry name" value="LGFP"/>
</dbReference>
<evidence type="ECO:0000256" key="3">
    <source>
        <dbReference type="ARBA" id="ARBA00023085"/>
    </source>
</evidence>
<dbReference type="Gene3D" id="2.160.20.10">
    <property type="entry name" value="Single-stranded right-handed beta-helix, Pectin lyase-like"/>
    <property type="match status" value="1"/>
</dbReference>
<feature type="chain" id="PRO_5024464325" description="Pectinesterase" evidence="6">
    <location>
        <begin position="31"/>
        <end position="1209"/>
    </location>
</feature>
<evidence type="ECO:0000256" key="4">
    <source>
        <dbReference type="PROSITE-ProRule" id="PRU10040"/>
    </source>
</evidence>
<feature type="active site" evidence="4">
    <location>
        <position position="550"/>
    </location>
</feature>
<feature type="region of interest" description="Disordered" evidence="5">
    <location>
        <begin position="751"/>
        <end position="777"/>
    </location>
</feature>
<dbReference type="PANTHER" id="PTHR31321:SF57">
    <property type="entry name" value="PECTINESTERASE 53-RELATED"/>
    <property type="match status" value="1"/>
</dbReference>
<dbReference type="GO" id="GO:0030599">
    <property type="term" value="F:pectinesterase activity"/>
    <property type="evidence" value="ECO:0007669"/>
    <property type="project" value="InterPro"/>
</dbReference>
<evidence type="ECO:0000313" key="9">
    <source>
        <dbReference type="EMBL" id="KAA8827335.1"/>
    </source>
</evidence>
<feature type="region of interest" description="Disordered" evidence="5">
    <location>
        <begin position="31"/>
        <end position="86"/>
    </location>
</feature>
<dbReference type="Pfam" id="PF08310">
    <property type="entry name" value="LGFP"/>
    <property type="match status" value="5"/>
</dbReference>
<dbReference type="AlphaFoldDB" id="A0A5M9ZT01"/>
<comment type="caution">
    <text evidence="9">The sequence shown here is derived from an EMBL/GenBank/DDBJ whole genome shotgun (WGS) entry which is preliminary data.</text>
</comment>
<accession>A0A5M9ZT01</accession>
<dbReference type="GO" id="GO:0009279">
    <property type="term" value="C:cell outer membrane"/>
    <property type="evidence" value="ECO:0007669"/>
    <property type="project" value="TreeGrafter"/>
</dbReference>
<dbReference type="InterPro" id="IPR012334">
    <property type="entry name" value="Pectin_lyas_fold"/>
</dbReference>
<name>A0A5M9ZT01_9BIFI</name>
<dbReference type="OrthoDB" id="112037at2"/>
<evidence type="ECO:0000256" key="2">
    <source>
        <dbReference type="ARBA" id="ARBA00022801"/>
    </source>
</evidence>
<proteinExistence type="inferred from homology"/>
<sequence>MMTHNNAWKTALGVIAVGAMAFTVAMPANATTTTSEQSNTNSISTTPTQSAQEAPKAQESQTSQVPPSDAVDFPGTPGTIEAKDSTTDFASVDGLKDVNGNPIAADANGTAKIEASQGSFNAVKVDASAAGAKFAVRSANKDAQINTGTVLYIPVAYDAKGVSVKIAASQGNTAIDVDGAAHTTNEAVAVTDTNTADFPKYVKVTFTAANYATAIMVDYASDSGYGTPDVQAKDKTYTFNASNAALLKDANGNAVDAANPTVQGTKGSFDDIKIDATSGKVYLRAADTQVNGGTTLYLPVAADAQGVSVTVQGTNNANLGLQLDGADIAVGKAASVSAASDGGARYVPLSFIGTGSFYLTTISVDYGSDTPAATTRTVTVGKGSDYQYQTIQSALDANESSLTDRLTLKIAPGDYQEQVTVTKPGVVFRNADDTAKQAVTIHEAYYAAMGDVTPDKDAKYDKAHAAGTNTSGTVLVKADGFSAYGITFQNDFNITTHPEEGSQTPAVAFYSSADKVNLVNCRMIGRQDTVWFNGNGRVNVENSYIEGTVDFVFGSADAYIHDTTLHMAHFAGKDNGYFTAPNTNKDHVGLVFDKCVFTVDAGNTKATLGRPWQTEVKQVTDASGNITGYDFTQQETGKYPVGASSATTLLESKVSGVKATVTSGGQKIDVRWSTWSRKLNGTNVDVSYHPAVRFVEYNSTDENGTAAPTYDYTVADNAQRKEFLVGKGVAVSADQLGGVRADLLAKMGIGTGAGKWDPSTDGGSTPDPDPKPDPEKTAVSVATPADVTTRAGVAPVLPATAVVTWSDGSATDEPVTWDTVPAESYAKPGSFTVAGKAAGLDVTVTVTVEAAPKTAVSVVAPAGVTTQVGTAPKLPATAKVTWSDNSVTDEPVTWDTVPAESYAKAGSFDVKGKAAGLDVTVHVTVKATQPDPGPKPDPNTPRGAIRDYWLANGGASGWLGKPTGAELAVKGGASQTFQGGTVFWSSSTGAHGVKGGVLSEYASLKWEQGKLGFPTSDENALRGGASQVFQNGQIHWTGSTGAHATFGAIQGYWSGSGWENGWLGYPTGDELSVKGGVSQTFQGGTVFWKRASGQTHGVRGGILGKYADLKWEQGKLGFPVSDENTGLRNGGASQVFEHGQIHWSPATGAYSTLGAIQDYWQSTGWENGWLGYPTSDEINDPLKKGEVYQNYQGGQIHWRSSNGSIYTTR</sequence>
<feature type="domain" description="Bacterial Ig-like" evidence="8">
    <location>
        <begin position="784"/>
        <end position="839"/>
    </location>
</feature>
<evidence type="ECO:0000256" key="1">
    <source>
        <dbReference type="ARBA" id="ARBA00008891"/>
    </source>
</evidence>